<dbReference type="NCBIfam" id="TIGR00611">
    <property type="entry name" value="recf"/>
    <property type="match status" value="1"/>
</dbReference>
<evidence type="ECO:0000256" key="4">
    <source>
        <dbReference type="ARBA" id="ARBA00022490"/>
    </source>
</evidence>
<keyword evidence="9 10" id="KW-0227">DNA damage</keyword>
<dbReference type="InterPro" id="IPR018078">
    <property type="entry name" value="DNA-binding_RecF_CS"/>
</dbReference>
<keyword evidence="7 9" id="KW-0067">ATP-binding</keyword>
<dbReference type="Pfam" id="PF02463">
    <property type="entry name" value="SMC_N"/>
    <property type="match status" value="1"/>
</dbReference>
<evidence type="ECO:0000313" key="12">
    <source>
        <dbReference type="EMBL" id="MFD1766888.1"/>
    </source>
</evidence>
<keyword evidence="13" id="KW-1185">Reference proteome</keyword>
<dbReference type="PROSITE" id="PS00618">
    <property type="entry name" value="RECF_2"/>
    <property type="match status" value="1"/>
</dbReference>
<dbReference type="InterPro" id="IPR003395">
    <property type="entry name" value="RecF/RecN/SMC_N"/>
</dbReference>
<dbReference type="Proteomes" id="UP001597215">
    <property type="component" value="Unassembled WGS sequence"/>
</dbReference>
<keyword evidence="8 9" id="KW-0238">DNA-binding</keyword>
<dbReference type="RefSeq" id="WP_381513535.1">
    <property type="nucleotide sequence ID" value="NZ_JBHUEL010000008.1"/>
</dbReference>
<evidence type="ECO:0000256" key="9">
    <source>
        <dbReference type="HAMAP-Rule" id="MF_00365"/>
    </source>
</evidence>
<dbReference type="InterPro" id="IPR027417">
    <property type="entry name" value="P-loop_NTPase"/>
</dbReference>
<sequence>MALDRLDLTDFRNHAALSVRPQGRFIILHGSNGAGKTNILEAVSLMVPGRGLRRANLHEMARQGGSGGFAVSARLGESNLGTAVSAEAPGRRIVHINGANAAINDLAEWLSILWLTPAMDRLFMDGAGARRRFLDRLVLALEPAHALNSSRYENALRQRNRMLSEGQGDTAWFEAIEASMAQYAAAIIASRSRTVAQLSERIAAMPPSPFAKPLLALEDATVSDAEALAAGWRANRGRERAAGRTLTGPHRNDLLVRHDGHGQPAASCSTGEQKALLLSLILAHAALVAELRGASPILLLDEVAAHLDPGRRAALFERLHDTGSQVWMTGTEEALFDSAGSDALRLHIADSALGDAGAMR</sequence>
<evidence type="ECO:0000256" key="1">
    <source>
        <dbReference type="ARBA" id="ARBA00004496"/>
    </source>
</evidence>
<evidence type="ECO:0000313" key="13">
    <source>
        <dbReference type="Proteomes" id="UP001597215"/>
    </source>
</evidence>
<dbReference type="PROSITE" id="PS00617">
    <property type="entry name" value="RECF_1"/>
    <property type="match status" value="1"/>
</dbReference>
<feature type="domain" description="RecF/RecN/SMC N-terminal" evidence="11">
    <location>
        <begin position="3"/>
        <end position="339"/>
    </location>
</feature>
<feature type="binding site" evidence="9">
    <location>
        <begin position="30"/>
        <end position="37"/>
    </location>
    <ligand>
        <name>ATP</name>
        <dbReference type="ChEBI" id="CHEBI:30616"/>
    </ligand>
</feature>
<comment type="subcellular location">
    <subcellularLocation>
        <location evidence="1 9 10">Cytoplasm</location>
    </subcellularLocation>
</comment>
<evidence type="ECO:0000256" key="2">
    <source>
        <dbReference type="ARBA" id="ARBA00008016"/>
    </source>
</evidence>
<keyword evidence="4 9" id="KW-0963">Cytoplasm</keyword>
<protein>
    <recommendedName>
        <fullName evidence="3 9">DNA replication and repair protein RecF</fullName>
    </recommendedName>
</protein>
<dbReference type="HAMAP" id="MF_00365">
    <property type="entry name" value="RecF"/>
    <property type="match status" value="1"/>
</dbReference>
<comment type="similarity">
    <text evidence="2 9 10">Belongs to the RecF family.</text>
</comment>
<dbReference type="SUPFAM" id="SSF52540">
    <property type="entry name" value="P-loop containing nucleoside triphosphate hydrolases"/>
    <property type="match status" value="1"/>
</dbReference>
<evidence type="ECO:0000256" key="7">
    <source>
        <dbReference type="ARBA" id="ARBA00022840"/>
    </source>
</evidence>
<accession>A0ABW4MEH7</accession>
<comment type="caution">
    <text evidence="12">The sequence shown here is derived from an EMBL/GenBank/DDBJ whole genome shotgun (WGS) entry which is preliminary data.</text>
</comment>
<keyword evidence="6 9" id="KW-0547">Nucleotide-binding</keyword>
<proteinExistence type="inferred from homology"/>
<evidence type="ECO:0000256" key="10">
    <source>
        <dbReference type="RuleBase" id="RU000578"/>
    </source>
</evidence>
<organism evidence="12 13">
    <name type="scientific">Sphingorhabdus buctiana</name>
    <dbReference type="NCBI Taxonomy" id="1508805"/>
    <lineage>
        <taxon>Bacteria</taxon>
        <taxon>Pseudomonadati</taxon>
        <taxon>Pseudomonadota</taxon>
        <taxon>Alphaproteobacteria</taxon>
        <taxon>Sphingomonadales</taxon>
        <taxon>Sphingomonadaceae</taxon>
        <taxon>Sphingorhabdus</taxon>
    </lineage>
</organism>
<dbReference type="EMBL" id="JBHUEL010000008">
    <property type="protein sequence ID" value="MFD1766888.1"/>
    <property type="molecule type" value="Genomic_DNA"/>
</dbReference>
<dbReference type="InterPro" id="IPR001238">
    <property type="entry name" value="DNA-binding_RecF"/>
</dbReference>
<evidence type="ECO:0000256" key="5">
    <source>
        <dbReference type="ARBA" id="ARBA00022705"/>
    </source>
</evidence>
<evidence type="ECO:0000256" key="6">
    <source>
        <dbReference type="ARBA" id="ARBA00022741"/>
    </source>
</evidence>
<dbReference type="Gene3D" id="1.20.1050.90">
    <property type="entry name" value="RecF/RecN/SMC, N-terminal domain"/>
    <property type="match status" value="1"/>
</dbReference>
<keyword evidence="9 10" id="KW-0234">DNA repair</keyword>
<dbReference type="PANTHER" id="PTHR32182">
    <property type="entry name" value="DNA REPLICATION AND REPAIR PROTEIN RECF"/>
    <property type="match status" value="1"/>
</dbReference>
<keyword evidence="9 10" id="KW-0742">SOS response</keyword>
<reference evidence="13" key="1">
    <citation type="journal article" date="2019" name="Int. J. Syst. Evol. Microbiol.">
        <title>The Global Catalogue of Microorganisms (GCM) 10K type strain sequencing project: providing services to taxonomists for standard genome sequencing and annotation.</title>
        <authorList>
            <consortium name="The Broad Institute Genomics Platform"/>
            <consortium name="The Broad Institute Genome Sequencing Center for Infectious Disease"/>
            <person name="Wu L."/>
            <person name="Ma J."/>
        </authorList>
    </citation>
    <scope>NUCLEOTIDE SEQUENCE [LARGE SCALE GENOMIC DNA]</scope>
    <source>
        <strain evidence="13">CGMCC 1.12449</strain>
    </source>
</reference>
<comment type="function">
    <text evidence="9 10">The RecF protein is involved in DNA metabolism; it is required for DNA replication and normal SOS inducibility. RecF binds preferentially to single-stranded, linear DNA. It also seems to bind ATP.</text>
</comment>
<evidence type="ECO:0000256" key="8">
    <source>
        <dbReference type="ARBA" id="ARBA00023125"/>
    </source>
</evidence>
<dbReference type="InterPro" id="IPR042174">
    <property type="entry name" value="RecF_2"/>
</dbReference>
<dbReference type="PANTHER" id="PTHR32182:SF0">
    <property type="entry name" value="DNA REPLICATION AND REPAIR PROTEIN RECF"/>
    <property type="match status" value="1"/>
</dbReference>
<gene>
    <name evidence="9 12" type="primary">recF</name>
    <name evidence="12" type="ORF">ACFSAG_08540</name>
</gene>
<keyword evidence="5 9" id="KW-0235">DNA replication</keyword>
<evidence type="ECO:0000256" key="3">
    <source>
        <dbReference type="ARBA" id="ARBA00020170"/>
    </source>
</evidence>
<evidence type="ECO:0000259" key="11">
    <source>
        <dbReference type="Pfam" id="PF02463"/>
    </source>
</evidence>
<dbReference type="Gene3D" id="3.40.50.300">
    <property type="entry name" value="P-loop containing nucleotide triphosphate hydrolases"/>
    <property type="match status" value="1"/>
</dbReference>
<name>A0ABW4MEH7_9SPHN</name>